<dbReference type="Pfam" id="PF08447">
    <property type="entry name" value="PAS_3"/>
    <property type="match status" value="1"/>
</dbReference>
<evidence type="ECO:0000313" key="6">
    <source>
        <dbReference type="Proteomes" id="UP000269097"/>
    </source>
</evidence>
<name>A0A3G3K179_9BACL</name>
<feature type="domain" description="PAS" evidence="1">
    <location>
        <begin position="198"/>
        <end position="271"/>
    </location>
</feature>
<dbReference type="KEGG" id="coh:EAV92_13655"/>
<dbReference type="CDD" id="cd00130">
    <property type="entry name" value="PAS"/>
    <property type="match status" value="2"/>
</dbReference>
<dbReference type="PROSITE" id="PS50883">
    <property type="entry name" value="EAL"/>
    <property type="match status" value="1"/>
</dbReference>
<dbReference type="SUPFAM" id="SSF55785">
    <property type="entry name" value="PYP-like sensor domain (PAS domain)"/>
    <property type="match status" value="2"/>
</dbReference>
<evidence type="ECO:0000259" key="4">
    <source>
        <dbReference type="PROSITE" id="PS50887"/>
    </source>
</evidence>
<dbReference type="FunFam" id="3.30.70.270:FF:000001">
    <property type="entry name" value="Diguanylate cyclase domain protein"/>
    <property type="match status" value="1"/>
</dbReference>
<sequence>MSWGVRAQAGSDPLSWITAPFVDLVSRSRLNHSRGSYAGEFAVPGRGSLERCRIIRNSQTPRESRNMMNDVRQQFEVFQSLFQNNPEACYAIGTDGQFFLVNRAAAELTGYSQEELLSMAFMPIIAEKDLQRVIAHFHRILAGRHEVIDLSLKHKNGSFLELRITAAPLIVNGKVEGAIGVASNMTENKRLGEELSASRNQLQTIFDNLDILSWAFDVSQQRYIHVSSAVEKIYGIPRELYASHPDYWRKQIHPEDSQRVDEAQPLLLKGQKLLLEHRIVHPDGTVKWVESHTIPIFDESRSLIRLEGVATDVTLRKEAEERLQHLAYHDALTGLPNRLLFTAKLDAAIARSRGTGNKTAVLYLDLDRFKYINDSLGHDIGDQLLQVIATRLQACAGAGDVVSRQGGDEFAIVLANVRSQEQIRLSAEKVLAAVHQPVKLFHLEFMVTTSIGISVFPDYGTDTATLLKQADQAMYVAKEKGKGHYQFFSQKLDETLARKMFLEQSLHHALKGDELLLHYQPIVDAESGELLGYEALLRWIHPTLGYVSPAELIPIAEETGLIVPIGEWVLKSACLQTKLWQSRGFPNIGVSVNISALQLMENFIPVVEKTLQQTGLAPGSLTLEITESTAMQNLTDILPKIEQLKTLGVKLSIDDFGTGYSSLSYLKKFQIHALKIDQSFVRDIEKDTNQEAIIKAVVAMADSLRIGVVAEGVETDEQIRFLRALGCRRMQGYFFSKPLPAEQMEALYFR</sequence>
<reference evidence="5 6" key="1">
    <citation type="submission" date="2018-10" db="EMBL/GenBank/DDBJ databases">
        <title>Genome Sequence of Cohnella sp.</title>
        <authorList>
            <person name="Srinivasan S."/>
            <person name="Kim M.K."/>
        </authorList>
    </citation>
    <scope>NUCLEOTIDE SEQUENCE [LARGE SCALE GENOMIC DNA]</scope>
    <source>
        <strain evidence="5 6">18JY8-7</strain>
    </source>
</reference>
<gene>
    <name evidence="5" type="ORF">EAV92_13655</name>
</gene>
<dbReference type="InterPro" id="IPR000014">
    <property type="entry name" value="PAS"/>
</dbReference>
<dbReference type="Proteomes" id="UP000269097">
    <property type="component" value="Chromosome"/>
</dbReference>
<feature type="domain" description="PAS" evidence="1">
    <location>
        <begin position="74"/>
        <end position="144"/>
    </location>
</feature>
<dbReference type="NCBIfam" id="TIGR00254">
    <property type="entry name" value="GGDEF"/>
    <property type="match status" value="1"/>
</dbReference>
<accession>A0A3G3K179</accession>
<dbReference type="GO" id="GO:0006355">
    <property type="term" value="P:regulation of DNA-templated transcription"/>
    <property type="evidence" value="ECO:0007669"/>
    <property type="project" value="InterPro"/>
</dbReference>
<dbReference type="PROSITE" id="PS50113">
    <property type="entry name" value="PAC"/>
    <property type="match status" value="1"/>
</dbReference>
<dbReference type="InterPro" id="IPR035919">
    <property type="entry name" value="EAL_sf"/>
</dbReference>
<dbReference type="InterPro" id="IPR013655">
    <property type="entry name" value="PAS_fold_3"/>
</dbReference>
<dbReference type="InterPro" id="IPR035965">
    <property type="entry name" value="PAS-like_dom_sf"/>
</dbReference>
<dbReference type="InterPro" id="IPR000160">
    <property type="entry name" value="GGDEF_dom"/>
</dbReference>
<dbReference type="InterPro" id="IPR001610">
    <property type="entry name" value="PAC"/>
</dbReference>
<dbReference type="NCBIfam" id="TIGR00229">
    <property type="entry name" value="sensory_box"/>
    <property type="match status" value="2"/>
</dbReference>
<dbReference type="InterPro" id="IPR001633">
    <property type="entry name" value="EAL_dom"/>
</dbReference>
<dbReference type="SUPFAM" id="SSF55073">
    <property type="entry name" value="Nucleotide cyclase"/>
    <property type="match status" value="1"/>
</dbReference>
<dbReference type="PANTHER" id="PTHR44757">
    <property type="entry name" value="DIGUANYLATE CYCLASE DGCP"/>
    <property type="match status" value="1"/>
</dbReference>
<dbReference type="PANTHER" id="PTHR44757:SF2">
    <property type="entry name" value="BIOFILM ARCHITECTURE MAINTENANCE PROTEIN MBAA"/>
    <property type="match status" value="1"/>
</dbReference>
<dbReference type="InterPro" id="IPR000700">
    <property type="entry name" value="PAS-assoc_C"/>
</dbReference>
<evidence type="ECO:0000259" key="2">
    <source>
        <dbReference type="PROSITE" id="PS50113"/>
    </source>
</evidence>
<protein>
    <submittedName>
        <fullName evidence="5">EAL domain-containing protein</fullName>
    </submittedName>
</protein>
<dbReference type="PROSITE" id="PS50112">
    <property type="entry name" value="PAS"/>
    <property type="match status" value="2"/>
</dbReference>
<dbReference type="AlphaFoldDB" id="A0A3G3K179"/>
<organism evidence="5 6">
    <name type="scientific">Cohnella candidum</name>
    <dbReference type="NCBI Taxonomy" id="2674991"/>
    <lineage>
        <taxon>Bacteria</taxon>
        <taxon>Bacillati</taxon>
        <taxon>Bacillota</taxon>
        <taxon>Bacilli</taxon>
        <taxon>Bacillales</taxon>
        <taxon>Paenibacillaceae</taxon>
        <taxon>Cohnella</taxon>
    </lineage>
</organism>
<feature type="domain" description="EAL" evidence="3">
    <location>
        <begin position="499"/>
        <end position="750"/>
    </location>
</feature>
<dbReference type="Pfam" id="PF00990">
    <property type="entry name" value="GGDEF"/>
    <property type="match status" value="1"/>
</dbReference>
<dbReference type="CDD" id="cd01949">
    <property type="entry name" value="GGDEF"/>
    <property type="match status" value="1"/>
</dbReference>
<dbReference type="Gene3D" id="3.20.20.450">
    <property type="entry name" value="EAL domain"/>
    <property type="match status" value="1"/>
</dbReference>
<dbReference type="SMART" id="SM00091">
    <property type="entry name" value="PAS"/>
    <property type="match status" value="3"/>
</dbReference>
<dbReference type="Pfam" id="PF00563">
    <property type="entry name" value="EAL"/>
    <property type="match status" value="1"/>
</dbReference>
<dbReference type="PROSITE" id="PS50887">
    <property type="entry name" value="GGDEF"/>
    <property type="match status" value="1"/>
</dbReference>
<dbReference type="Gene3D" id="3.30.450.20">
    <property type="entry name" value="PAS domain"/>
    <property type="match status" value="2"/>
</dbReference>
<dbReference type="EMBL" id="CP033433">
    <property type="protein sequence ID" value="AYQ73529.1"/>
    <property type="molecule type" value="Genomic_DNA"/>
</dbReference>
<dbReference type="SMART" id="SM00267">
    <property type="entry name" value="GGDEF"/>
    <property type="match status" value="1"/>
</dbReference>
<dbReference type="InterPro" id="IPR029787">
    <property type="entry name" value="Nucleotide_cyclase"/>
</dbReference>
<dbReference type="InterPro" id="IPR013767">
    <property type="entry name" value="PAS_fold"/>
</dbReference>
<dbReference type="Gene3D" id="3.30.70.270">
    <property type="match status" value="1"/>
</dbReference>
<dbReference type="InterPro" id="IPR043128">
    <property type="entry name" value="Rev_trsase/Diguanyl_cyclase"/>
</dbReference>
<dbReference type="SMART" id="SM00086">
    <property type="entry name" value="PAC"/>
    <property type="match status" value="2"/>
</dbReference>
<dbReference type="Pfam" id="PF00989">
    <property type="entry name" value="PAS"/>
    <property type="match status" value="1"/>
</dbReference>
<dbReference type="InterPro" id="IPR052155">
    <property type="entry name" value="Biofilm_reg_signaling"/>
</dbReference>
<proteinExistence type="predicted"/>
<dbReference type="FunFam" id="3.20.20.450:FF:000001">
    <property type="entry name" value="Cyclic di-GMP phosphodiesterase yahA"/>
    <property type="match status" value="1"/>
</dbReference>
<feature type="domain" description="GGDEF" evidence="4">
    <location>
        <begin position="357"/>
        <end position="490"/>
    </location>
</feature>
<keyword evidence="6" id="KW-1185">Reference proteome</keyword>
<dbReference type="SUPFAM" id="SSF141868">
    <property type="entry name" value="EAL domain-like"/>
    <property type="match status" value="1"/>
</dbReference>
<dbReference type="CDD" id="cd01948">
    <property type="entry name" value="EAL"/>
    <property type="match status" value="1"/>
</dbReference>
<evidence type="ECO:0000259" key="1">
    <source>
        <dbReference type="PROSITE" id="PS50112"/>
    </source>
</evidence>
<feature type="domain" description="PAC" evidence="2">
    <location>
        <begin position="273"/>
        <end position="325"/>
    </location>
</feature>
<dbReference type="SMART" id="SM00052">
    <property type="entry name" value="EAL"/>
    <property type="match status" value="1"/>
</dbReference>
<evidence type="ECO:0000259" key="3">
    <source>
        <dbReference type="PROSITE" id="PS50883"/>
    </source>
</evidence>
<evidence type="ECO:0000313" key="5">
    <source>
        <dbReference type="EMBL" id="AYQ73529.1"/>
    </source>
</evidence>